<evidence type="ECO:0000313" key="7">
    <source>
        <dbReference type="EMBL" id="KXS09188.1"/>
    </source>
</evidence>
<dbReference type="EMBL" id="KQ965883">
    <property type="protein sequence ID" value="KXS09188.1"/>
    <property type="molecule type" value="Genomic_DNA"/>
</dbReference>
<feature type="compositionally biased region" description="Low complexity" evidence="5">
    <location>
        <begin position="779"/>
        <end position="793"/>
    </location>
</feature>
<evidence type="ECO:0000259" key="6">
    <source>
        <dbReference type="PROSITE" id="PS50178"/>
    </source>
</evidence>
<dbReference type="GO" id="GO:0008270">
    <property type="term" value="F:zinc ion binding"/>
    <property type="evidence" value="ECO:0007669"/>
    <property type="project" value="UniProtKB-KW"/>
</dbReference>
<dbReference type="OrthoDB" id="660555at2759"/>
<evidence type="ECO:0000256" key="5">
    <source>
        <dbReference type="SAM" id="MobiDB-lite"/>
    </source>
</evidence>
<evidence type="ECO:0000256" key="2">
    <source>
        <dbReference type="ARBA" id="ARBA00022771"/>
    </source>
</evidence>
<gene>
    <name evidence="7" type="ORF">M427DRAFT_141326</name>
</gene>
<organism evidence="7 8">
    <name type="scientific">Gonapodya prolifera (strain JEL478)</name>
    <name type="common">Monoblepharis prolifera</name>
    <dbReference type="NCBI Taxonomy" id="1344416"/>
    <lineage>
        <taxon>Eukaryota</taxon>
        <taxon>Fungi</taxon>
        <taxon>Fungi incertae sedis</taxon>
        <taxon>Chytridiomycota</taxon>
        <taxon>Chytridiomycota incertae sedis</taxon>
        <taxon>Monoblepharidomycetes</taxon>
        <taxon>Monoblepharidales</taxon>
        <taxon>Gonapodyaceae</taxon>
        <taxon>Gonapodya</taxon>
    </lineage>
</organism>
<dbReference type="SUPFAM" id="SSF57903">
    <property type="entry name" value="FYVE/PHD zinc finger"/>
    <property type="match status" value="1"/>
</dbReference>
<dbReference type="Gene3D" id="3.30.40.10">
    <property type="entry name" value="Zinc/RING finger domain, C3HC4 (zinc finger)"/>
    <property type="match status" value="1"/>
</dbReference>
<feature type="compositionally biased region" description="Acidic residues" evidence="5">
    <location>
        <begin position="508"/>
        <end position="536"/>
    </location>
</feature>
<feature type="region of interest" description="Disordered" evidence="5">
    <location>
        <begin position="986"/>
        <end position="1018"/>
    </location>
</feature>
<proteinExistence type="predicted"/>
<dbReference type="InterPro" id="IPR013083">
    <property type="entry name" value="Znf_RING/FYVE/PHD"/>
</dbReference>
<feature type="domain" description="FYVE-type" evidence="6">
    <location>
        <begin position="1239"/>
        <end position="1303"/>
    </location>
</feature>
<feature type="region of interest" description="Disordered" evidence="5">
    <location>
        <begin position="819"/>
        <end position="838"/>
    </location>
</feature>
<keyword evidence="3" id="KW-0862">Zinc</keyword>
<feature type="region of interest" description="Disordered" evidence="5">
    <location>
        <begin position="261"/>
        <end position="331"/>
    </location>
</feature>
<keyword evidence="8" id="KW-1185">Reference proteome</keyword>
<feature type="region of interest" description="Disordered" evidence="5">
    <location>
        <begin position="438"/>
        <end position="458"/>
    </location>
</feature>
<feature type="compositionally biased region" description="Basic and acidic residues" evidence="5">
    <location>
        <begin position="620"/>
        <end position="633"/>
    </location>
</feature>
<evidence type="ECO:0000313" key="8">
    <source>
        <dbReference type="Proteomes" id="UP000070544"/>
    </source>
</evidence>
<dbReference type="PROSITE" id="PS50178">
    <property type="entry name" value="ZF_FYVE"/>
    <property type="match status" value="1"/>
</dbReference>
<feature type="compositionally biased region" description="Polar residues" evidence="5">
    <location>
        <begin position="988"/>
        <end position="997"/>
    </location>
</feature>
<dbReference type="PANTHER" id="PTHR39490:SF8">
    <property type="entry name" value="ZINC FINGER FYVE DOMAIN-CONTAINING PROTEIN 21"/>
    <property type="match status" value="1"/>
</dbReference>
<feature type="region of interest" description="Disordered" evidence="5">
    <location>
        <begin position="480"/>
        <end position="803"/>
    </location>
</feature>
<dbReference type="InterPro" id="IPR011011">
    <property type="entry name" value="Znf_FYVE_PHD"/>
</dbReference>
<feature type="region of interest" description="Disordered" evidence="5">
    <location>
        <begin position="1170"/>
        <end position="1233"/>
    </location>
</feature>
<evidence type="ECO:0000256" key="3">
    <source>
        <dbReference type="ARBA" id="ARBA00022833"/>
    </source>
</evidence>
<feature type="compositionally biased region" description="Acidic residues" evidence="5">
    <location>
        <begin position="662"/>
        <end position="714"/>
    </location>
</feature>
<feature type="compositionally biased region" description="Basic and acidic residues" evidence="5">
    <location>
        <begin position="1198"/>
        <end position="1216"/>
    </location>
</feature>
<sequence length="1309" mass="138386">MYTTNTSHEQSFQNVYTRRKNEPLCYLPTSRSFPLPNRAADTIDLLDLVRGAETTITSTFSAAHGVGVLQSTTSASPVLPLSPRSDAFLSQLMSFPTASAHFVPIPLPFPLFIEMDLHSACAPPSASAIPSRVVAAAEAAVFGMGMNFGTVGGMERLFTSAGPSQFPHFAHGLDPSYVPFSTPTAVPSWVLPTNAPAPAPAPSPTQRSEDVERNEHFSTSENTVPETNAPALAVPPRSHPVPIPDVEPELPTTELVSSLFQTPRSHASAFSDDESSDAEGQPDRTQVFKSQRERVRPLASSPSVAAAHLRSTRLDTATASSSSGDALRTRSPDRLSHTLTYALRSNGIPVHLLEVGGTGLDGGLELDEDVEVDVGVVSSSPAPAAGVNHLIAMSRSARAKKRQRFARYLEERDAMSESCGSVPDDASIVVFAEAEVKGGRRSVSPMHQRQSQLDDDHSSISKIDASAKGVETAHVADAGAVSEAVSEDSESECSEDGDDQSSVGSSEQDGEEDSEDDASDMTTESDADADDCDDDVALTHLDKSPSCEYKSANESPPASLPPSPPPFRKDAVAKPTTLPVSHPSRSSPPAAHLPIKQGLNVAPLESPSSLAVTPRPSLVPERRRESKDSERTTTETVRGAGREVAGSDRVSTSSSGSSSSGSEDDGEDSEDGEYEESDDESEESEDGDGSEEEYSTDEEESEDDADAEVSDAESGDDKENAVEKSNGRKTEETVDAVSRNYGDAPEKPAQEESNVVPTTGGVHPSTSTQPFSGPKAPESPSTRTSQSTQSPNSGSDDQRGFRPGHVIVRGFSSTASMASMHTSVNSASGSRRTAPGPPVLDESAGDFSVLTEPYCPSLGTPSFDLTPIEVAGSLRYFPKPAQGSSVLAFQSRAGMALNGERMERAANERFRQESSLKRATGPRVGLAPAARGRMAPGGTQAAGADSRNNYVAPVTAGEGGRLPLKRTLSKPGMVIAGLNGTGGGAYANQDSNTSTRGPVTRVGDAGGPQRPTGMLPERAPPLESYILDEVLPPEKTVPTPSRSIAIAGKSATHQGALDALIGMNGGHPLVGQLPQVQITDDDPGYDCGANAARDPLYFSLGRRATSSRVRAGMYASGASVVVVESGSGRERPLHDFFSGRSSIFGSGADTIFGPSLSGTIYGTSIGSSIASHDFQPRRPSSAAGTSISSRNEPDDVEREPLDESSDAKRDGSDTLRRNRQNVNAKDMYAEPTRRHWKADHDVSDCGICRTKFNLLVRRHHCRMCGGIFCGRCSQGRERLTQDCRPDPFGVSSRVCDVCRRSVATGRPHT</sequence>
<dbReference type="SMART" id="SM00064">
    <property type="entry name" value="FYVE"/>
    <property type="match status" value="1"/>
</dbReference>
<reference evidence="7 8" key="1">
    <citation type="journal article" date="2015" name="Genome Biol. Evol.">
        <title>Phylogenomic analyses indicate that early fungi evolved digesting cell walls of algal ancestors of land plants.</title>
        <authorList>
            <person name="Chang Y."/>
            <person name="Wang S."/>
            <person name="Sekimoto S."/>
            <person name="Aerts A.L."/>
            <person name="Choi C."/>
            <person name="Clum A."/>
            <person name="LaButti K.M."/>
            <person name="Lindquist E.A."/>
            <person name="Yee Ngan C."/>
            <person name="Ohm R.A."/>
            <person name="Salamov A.A."/>
            <person name="Grigoriev I.V."/>
            <person name="Spatafora J.W."/>
            <person name="Berbee M.L."/>
        </authorList>
    </citation>
    <scope>NUCLEOTIDE SEQUENCE [LARGE SCALE GENOMIC DNA]</scope>
    <source>
        <strain evidence="7 8">JEL478</strain>
    </source>
</reference>
<dbReference type="InterPro" id="IPR000306">
    <property type="entry name" value="Znf_FYVE"/>
</dbReference>
<dbReference type="InterPro" id="IPR017455">
    <property type="entry name" value="Znf_FYVE-rel"/>
</dbReference>
<evidence type="ECO:0000256" key="4">
    <source>
        <dbReference type="PROSITE-ProRule" id="PRU00091"/>
    </source>
</evidence>
<protein>
    <recommendedName>
        <fullName evidence="6">FYVE-type domain-containing protein</fullName>
    </recommendedName>
</protein>
<keyword evidence="1" id="KW-0479">Metal-binding</keyword>
<dbReference type="PANTHER" id="PTHR39490">
    <property type="entry name" value="ARRESTIN DOMAIN-CONTAINING PROTEIN D"/>
    <property type="match status" value="1"/>
</dbReference>
<dbReference type="Pfam" id="PF01363">
    <property type="entry name" value="FYVE"/>
    <property type="match status" value="1"/>
</dbReference>
<dbReference type="Proteomes" id="UP000070544">
    <property type="component" value="Unassembled WGS sequence"/>
</dbReference>
<keyword evidence="2 4" id="KW-0863">Zinc-finger</keyword>
<feature type="compositionally biased region" description="Basic and acidic residues" evidence="5">
    <location>
        <begin position="207"/>
        <end position="218"/>
    </location>
</feature>
<name>A0A138ZXF7_GONPJ</name>
<accession>A0A138ZXF7</accession>
<evidence type="ECO:0000256" key="1">
    <source>
        <dbReference type="ARBA" id="ARBA00022723"/>
    </source>
</evidence>
<feature type="region of interest" description="Disordered" evidence="5">
    <location>
        <begin position="191"/>
        <end position="248"/>
    </location>
</feature>
<dbReference type="InterPro" id="IPR052113">
    <property type="entry name" value="FYVE-type_Zinc_Finger"/>
</dbReference>
<feature type="compositionally biased region" description="Basic and acidic residues" evidence="5">
    <location>
        <begin position="715"/>
        <end position="732"/>
    </location>
</feature>
<feature type="compositionally biased region" description="Low complexity" evidence="5">
    <location>
        <begin position="925"/>
        <end position="938"/>
    </location>
</feature>
<feature type="compositionally biased region" description="Low complexity" evidence="5">
    <location>
        <begin position="647"/>
        <end position="661"/>
    </location>
</feature>
<feature type="compositionally biased region" description="Low complexity" evidence="5">
    <location>
        <begin position="578"/>
        <end position="594"/>
    </location>
</feature>
<dbReference type="CDD" id="cd15760">
    <property type="entry name" value="FYVE_scVPS27p_like"/>
    <property type="match status" value="1"/>
</dbReference>
<feature type="compositionally biased region" description="Acidic residues" evidence="5">
    <location>
        <begin position="485"/>
        <end position="499"/>
    </location>
</feature>
<feature type="region of interest" description="Disordered" evidence="5">
    <location>
        <begin position="911"/>
        <end position="946"/>
    </location>
</feature>
<dbReference type="STRING" id="1344416.A0A138ZXF7"/>